<feature type="domain" description="Rhodanese" evidence="8">
    <location>
        <begin position="146"/>
        <end position="237"/>
    </location>
</feature>
<dbReference type="FunFam" id="3.40.640.10:FF:000046">
    <property type="entry name" value="Cystathionine gamma-lyase"/>
    <property type="match status" value="1"/>
</dbReference>
<dbReference type="Pfam" id="PF01053">
    <property type="entry name" value="Cys_Met_Meta_PP"/>
    <property type="match status" value="1"/>
</dbReference>
<dbReference type="PROSITE" id="PS00868">
    <property type="entry name" value="CYS_MET_METAB_PP"/>
    <property type="match status" value="1"/>
</dbReference>
<dbReference type="GO" id="GO:0030170">
    <property type="term" value="F:pyridoxal phosphate binding"/>
    <property type="evidence" value="ECO:0007669"/>
    <property type="project" value="InterPro"/>
</dbReference>
<evidence type="ECO:0000256" key="4">
    <source>
        <dbReference type="ARBA" id="ARBA00023239"/>
    </source>
</evidence>
<dbReference type="InterPro" id="IPR015422">
    <property type="entry name" value="PyrdxlP-dep_Trfase_small"/>
</dbReference>
<dbReference type="InterPro" id="IPR015424">
    <property type="entry name" value="PyrdxlP-dep_Trfase"/>
</dbReference>
<evidence type="ECO:0000256" key="6">
    <source>
        <dbReference type="ARBA" id="ARBA00047517"/>
    </source>
</evidence>
<dbReference type="Pfam" id="PF00581">
    <property type="entry name" value="Rhodanese"/>
    <property type="match status" value="4"/>
</dbReference>
<dbReference type="GO" id="GO:0019346">
    <property type="term" value="P:transsulfuration"/>
    <property type="evidence" value="ECO:0007669"/>
    <property type="project" value="InterPro"/>
</dbReference>
<dbReference type="Gene3D" id="3.40.250.10">
    <property type="entry name" value="Rhodanese-like domain"/>
    <property type="match status" value="4"/>
</dbReference>
<comment type="catalytic activity">
    <reaction evidence="6">
        <text>L,L-cystathionine + H2O = L-homocysteine + pyruvate + NH4(+)</text>
        <dbReference type="Rhea" id="RHEA:13965"/>
        <dbReference type="ChEBI" id="CHEBI:15361"/>
        <dbReference type="ChEBI" id="CHEBI:15377"/>
        <dbReference type="ChEBI" id="CHEBI:28938"/>
        <dbReference type="ChEBI" id="CHEBI:58161"/>
        <dbReference type="ChEBI" id="CHEBI:58199"/>
    </reaction>
</comment>
<dbReference type="InterPro" id="IPR000277">
    <property type="entry name" value="Cys/Met-Metab_PyrdxlP-dep_enz"/>
</dbReference>
<dbReference type="GO" id="GO:0019450">
    <property type="term" value="P:L-cysteine catabolic process to pyruvate"/>
    <property type="evidence" value="ECO:0007669"/>
    <property type="project" value="TreeGrafter"/>
</dbReference>
<dbReference type="InterPro" id="IPR001763">
    <property type="entry name" value="Rhodanese-like_dom"/>
</dbReference>
<dbReference type="SUPFAM" id="SSF52821">
    <property type="entry name" value="Rhodanese/Cell cycle control phosphatase"/>
    <property type="match status" value="4"/>
</dbReference>
<evidence type="ECO:0000313" key="9">
    <source>
        <dbReference type="EMBL" id="RMO82741.1"/>
    </source>
</evidence>
<dbReference type="EMBL" id="RBQB01000294">
    <property type="protein sequence ID" value="RMO82741.1"/>
    <property type="molecule type" value="Genomic_DNA"/>
</dbReference>
<dbReference type="AlphaFoldDB" id="A0A3M3YKL5"/>
<dbReference type="InterPro" id="IPR015421">
    <property type="entry name" value="PyrdxlP-dep_Trfase_major"/>
</dbReference>
<evidence type="ECO:0000256" key="3">
    <source>
        <dbReference type="ARBA" id="ARBA00022898"/>
    </source>
</evidence>
<evidence type="ECO:0000313" key="10">
    <source>
        <dbReference type="Proteomes" id="UP000279372"/>
    </source>
</evidence>
<proteinExistence type="inferred from homology"/>
<dbReference type="NCBIfam" id="TIGR01324">
    <property type="entry name" value="cysta_beta_ly_B"/>
    <property type="match status" value="1"/>
</dbReference>
<accession>A0A3M3YKL5</accession>
<keyword evidence="3" id="KW-0663">Pyridoxal phosphate</keyword>
<feature type="domain" description="Rhodanese" evidence="8">
    <location>
        <begin position="291"/>
        <end position="475"/>
    </location>
</feature>
<dbReference type="InterPro" id="IPR036873">
    <property type="entry name" value="Rhodanese-like_dom_sf"/>
</dbReference>
<dbReference type="PANTHER" id="PTHR43500:SF1">
    <property type="entry name" value="CYSTATHIONINE BETA-LYASE-RELATED"/>
    <property type="match status" value="1"/>
</dbReference>
<dbReference type="CDD" id="cd01533">
    <property type="entry name" value="4RHOD_Repeat_2"/>
    <property type="match status" value="1"/>
</dbReference>
<feature type="domain" description="Rhodanese" evidence="8">
    <location>
        <begin position="22"/>
        <end position="113"/>
    </location>
</feature>
<dbReference type="InterPro" id="IPR006233">
    <property type="entry name" value="Cys_b_lyase_bac"/>
</dbReference>
<comment type="similarity">
    <text evidence="2">Belongs to the trans-sulfuration enzymes family.</text>
</comment>
<dbReference type="CDD" id="cd01534">
    <property type="entry name" value="4RHOD_Repeat_3"/>
    <property type="match status" value="1"/>
</dbReference>
<evidence type="ECO:0000256" key="7">
    <source>
        <dbReference type="ARBA" id="ARBA00047625"/>
    </source>
</evidence>
<dbReference type="GO" id="GO:0047804">
    <property type="term" value="F:cysteine-S-conjugate beta-lyase activity"/>
    <property type="evidence" value="ECO:0007669"/>
    <property type="project" value="UniProtKB-EC"/>
</dbReference>
<sequence length="931" mass="102118">MQMSHPMSQNITPAQLQRWLFDGQEIALFDVREHGQYGEAHLFHGVTLPYSRLELDIRRLAPNPAVRLVIYDQSGSDVAPRAALRLEALGYGNVHILEGGAQGWQDSGRQLFAGVHVPSKAFGELVEQVSHTPHVSATELAQWQARGEPLVVLDGRPFDEYRKMTIPGSVCCPNGELGYRIAELVSDDRTPIVVNCAGRTRSIIGAQTLIDMGLKNPVYALENGTQGWYLADLQLEHGSSRRYPDQVSPTALVRQRSAAEALAKRAQVQTVTGEQVRRWAEASGRSLFLCDVRSAEEFAAGSLPGAQHTPGGQLIQATDLYVGVRNARLVLLDTDGIRAPIVASWLRQLGHDAYVLAEGVDSGLSLPVTNVATADVPVISIQALEDALKDAAVALIDLRSSTRYRKAHIDGSRWSIRPLLAETLAQETRPVVLVGDDPMIVQLAMEELPLAQRQQIRLLEGGIDAWQAAGLPLREGSVSLADEQCIDFLFFTHDRHSGNKDAARQYLAWEIGLLGQMTAEEIASFKPLQPEQAQAGQRDPLLRTRLIHAARTARGDGVRGVNVPVTRLSTVLFDSLSEMRDVRKRRDSERLLSYGARGNPTGFALEDLVTELEGGYRTRLFSSGLAAVAQTFLAYLRPGDHVLLTDAVYSPVRRVAQEFLQPFGIEVSYYAADGRGLEAQLQGNTRMVYAEVPGSLLYELCDLPALAALCRPRGILLAVDNTWGSGYLYRPLALGADISIMALTKYLCGHSDVVMGSVCTHEEVWAPLGRMGDTLGNATSPDDAWLILRGARTLASRMEVHERQALEVALWLDAHPQVGRVFHPGLPTHPQHWLWERDFSGSNGLLSFELRDDDPALAEHFIGALQLFGLGASWGGYESLVTVAELDSRHTAKGQQLNTVLRLHIGLEDVAALIEDLRRGFQACIDAESQE</sequence>
<dbReference type="CDD" id="cd00614">
    <property type="entry name" value="CGS_like"/>
    <property type="match status" value="1"/>
</dbReference>
<reference evidence="9 10" key="1">
    <citation type="submission" date="2018-08" db="EMBL/GenBank/DDBJ databases">
        <title>Recombination of ecologically and evolutionarily significant loci maintains genetic cohesion in the Pseudomonas syringae species complex.</title>
        <authorList>
            <person name="Dillon M."/>
            <person name="Thakur S."/>
            <person name="Almeida R.N.D."/>
            <person name="Weir B.S."/>
            <person name="Guttman D.S."/>
        </authorList>
    </citation>
    <scope>NUCLEOTIDE SEQUENCE [LARGE SCALE GENOMIC DNA]</scope>
    <source>
        <strain evidence="9 10">ICMP 8902</strain>
    </source>
</reference>
<gene>
    <name evidence="9" type="ORF">ALQ33_05439</name>
</gene>
<keyword evidence="4 9" id="KW-0456">Lyase</keyword>
<dbReference type="PANTHER" id="PTHR43500">
    <property type="entry name" value="CYSTATHIONINE BETA-LYASE-RELATED"/>
    <property type="match status" value="1"/>
</dbReference>
<evidence type="ECO:0000259" key="8">
    <source>
        <dbReference type="PROSITE" id="PS50206"/>
    </source>
</evidence>
<comment type="catalytic activity">
    <reaction evidence="7">
        <text>an S-substituted L-cysteine + H2O = a thiol + pyruvate + NH4(+)</text>
        <dbReference type="Rhea" id="RHEA:18121"/>
        <dbReference type="ChEBI" id="CHEBI:15361"/>
        <dbReference type="ChEBI" id="CHEBI:15377"/>
        <dbReference type="ChEBI" id="CHEBI:28938"/>
        <dbReference type="ChEBI" id="CHEBI:29256"/>
        <dbReference type="ChEBI" id="CHEBI:58717"/>
        <dbReference type="EC" id="4.4.1.13"/>
    </reaction>
</comment>
<dbReference type="InterPro" id="IPR054542">
    <property type="entry name" value="Cys_met_metab_PP"/>
</dbReference>
<protein>
    <submittedName>
        <fullName evidence="9">Rhodanese domain protein/cystathionine beta-lyase</fullName>
    </submittedName>
</protein>
<comment type="caution">
    <text evidence="9">The sequence shown here is derived from an EMBL/GenBank/DDBJ whole genome shotgun (WGS) entry which is preliminary data.</text>
</comment>
<dbReference type="SUPFAM" id="SSF53383">
    <property type="entry name" value="PLP-dependent transferases"/>
    <property type="match status" value="1"/>
</dbReference>
<evidence type="ECO:0000256" key="2">
    <source>
        <dbReference type="ARBA" id="ARBA00009077"/>
    </source>
</evidence>
<dbReference type="Gene3D" id="3.40.640.10">
    <property type="entry name" value="Type I PLP-dependent aspartate aminotransferase-like (Major domain)"/>
    <property type="match status" value="1"/>
</dbReference>
<dbReference type="PROSITE" id="PS50206">
    <property type="entry name" value="RHODANESE_3"/>
    <property type="match status" value="3"/>
</dbReference>
<comment type="pathway">
    <text evidence="5">Amino-acid biosynthesis; L-methionine biosynthesis via de novo pathway; L-homocysteine from L-cystathionine: step 1/1.</text>
</comment>
<dbReference type="SMART" id="SM00450">
    <property type="entry name" value="RHOD"/>
    <property type="match status" value="4"/>
</dbReference>
<evidence type="ECO:0000256" key="1">
    <source>
        <dbReference type="ARBA" id="ARBA00001933"/>
    </source>
</evidence>
<dbReference type="Gene3D" id="3.90.1150.10">
    <property type="entry name" value="Aspartate Aminotransferase, domain 1"/>
    <property type="match status" value="1"/>
</dbReference>
<comment type="cofactor">
    <cofactor evidence="1">
        <name>pyridoxal 5'-phosphate</name>
        <dbReference type="ChEBI" id="CHEBI:597326"/>
    </cofactor>
</comment>
<name>A0A3M3YKL5_9PSED</name>
<organism evidence="9 10">
    <name type="scientific">Pseudomonas syringae pv. philadelphi</name>
    <dbReference type="NCBI Taxonomy" id="251706"/>
    <lineage>
        <taxon>Bacteria</taxon>
        <taxon>Pseudomonadati</taxon>
        <taxon>Pseudomonadota</taxon>
        <taxon>Gammaproteobacteria</taxon>
        <taxon>Pseudomonadales</taxon>
        <taxon>Pseudomonadaceae</taxon>
        <taxon>Pseudomonas</taxon>
    </lineage>
</organism>
<evidence type="ECO:0000256" key="5">
    <source>
        <dbReference type="ARBA" id="ARBA00046315"/>
    </source>
</evidence>
<dbReference type="Proteomes" id="UP000279372">
    <property type="component" value="Unassembled WGS sequence"/>
</dbReference>